<comment type="caution">
    <text evidence="2">The sequence shown here is derived from an EMBL/GenBank/DDBJ whole genome shotgun (WGS) entry which is preliminary data.</text>
</comment>
<organism evidence="2 3">
    <name type="scientific">Steinernema carpocapsae</name>
    <name type="common">Entomopathogenic nematode</name>
    <dbReference type="NCBI Taxonomy" id="34508"/>
    <lineage>
        <taxon>Eukaryota</taxon>
        <taxon>Metazoa</taxon>
        <taxon>Ecdysozoa</taxon>
        <taxon>Nematoda</taxon>
        <taxon>Chromadorea</taxon>
        <taxon>Rhabditida</taxon>
        <taxon>Tylenchina</taxon>
        <taxon>Panagrolaimomorpha</taxon>
        <taxon>Strongyloidoidea</taxon>
        <taxon>Steinernematidae</taxon>
        <taxon>Steinernema</taxon>
    </lineage>
</organism>
<evidence type="ECO:0000313" key="2">
    <source>
        <dbReference type="EMBL" id="TKR66994.1"/>
    </source>
</evidence>
<dbReference type="EMBL" id="AZBU02000008">
    <property type="protein sequence ID" value="TKR66994.1"/>
    <property type="molecule type" value="Genomic_DNA"/>
</dbReference>
<dbReference type="OrthoDB" id="10472179at2759"/>
<dbReference type="Proteomes" id="UP000298663">
    <property type="component" value="Unassembled WGS sequence"/>
</dbReference>
<proteinExistence type="predicted"/>
<dbReference type="AlphaFoldDB" id="A0A4U5MD08"/>
<reference evidence="2 3" key="2">
    <citation type="journal article" date="2019" name="G3 (Bethesda)">
        <title>Hybrid Assembly of the Genome of the Entomopathogenic Nematode Steinernema carpocapsae Identifies the X-Chromosome.</title>
        <authorList>
            <person name="Serra L."/>
            <person name="Macchietto M."/>
            <person name="Macias-Munoz A."/>
            <person name="McGill C.J."/>
            <person name="Rodriguez I.M."/>
            <person name="Rodriguez B."/>
            <person name="Murad R."/>
            <person name="Mortazavi A."/>
        </authorList>
    </citation>
    <scope>NUCLEOTIDE SEQUENCE [LARGE SCALE GENOMIC DNA]</scope>
    <source>
        <strain evidence="2 3">ALL</strain>
    </source>
</reference>
<sequence length="71" mass="7887">MFRLSLLVLLLSVCLIYAASLPGQNDDNSWPWPCKLKRGKPCVAPYSLCRVINNGFFMCCKADVPGTPHCN</sequence>
<keyword evidence="1" id="KW-0732">Signal</keyword>
<evidence type="ECO:0008006" key="4">
    <source>
        <dbReference type="Google" id="ProtNLM"/>
    </source>
</evidence>
<evidence type="ECO:0000256" key="1">
    <source>
        <dbReference type="SAM" id="SignalP"/>
    </source>
</evidence>
<accession>A0A4U5MD08</accession>
<keyword evidence="3" id="KW-1185">Reference proteome</keyword>
<feature type="signal peptide" evidence="1">
    <location>
        <begin position="1"/>
        <end position="18"/>
    </location>
</feature>
<gene>
    <name evidence="2" type="ORF">L596_023211</name>
</gene>
<evidence type="ECO:0000313" key="3">
    <source>
        <dbReference type="Proteomes" id="UP000298663"/>
    </source>
</evidence>
<protein>
    <recommendedName>
        <fullName evidence="4">WAP domain-containing protein</fullName>
    </recommendedName>
</protein>
<feature type="chain" id="PRO_5020860129" description="WAP domain-containing protein" evidence="1">
    <location>
        <begin position="19"/>
        <end position="71"/>
    </location>
</feature>
<name>A0A4U5MD08_STECR</name>
<reference evidence="2 3" key="1">
    <citation type="journal article" date="2015" name="Genome Biol.">
        <title>Comparative genomics of Steinernema reveals deeply conserved gene regulatory networks.</title>
        <authorList>
            <person name="Dillman A.R."/>
            <person name="Macchietto M."/>
            <person name="Porter C.F."/>
            <person name="Rogers A."/>
            <person name="Williams B."/>
            <person name="Antoshechkin I."/>
            <person name="Lee M.M."/>
            <person name="Goodwin Z."/>
            <person name="Lu X."/>
            <person name="Lewis E.E."/>
            <person name="Goodrich-Blair H."/>
            <person name="Stock S.P."/>
            <person name="Adams B.J."/>
            <person name="Sternberg P.W."/>
            <person name="Mortazavi A."/>
        </authorList>
    </citation>
    <scope>NUCLEOTIDE SEQUENCE [LARGE SCALE GENOMIC DNA]</scope>
    <source>
        <strain evidence="2 3">ALL</strain>
    </source>
</reference>